<dbReference type="PROSITE" id="PS51257">
    <property type="entry name" value="PROKAR_LIPOPROTEIN"/>
    <property type="match status" value="1"/>
</dbReference>
<name>A0ABT4VCV0_9HELI</name>
<evidence type="ECO:0000313" key="3">
    <source>
        <dbReference type="Proteomes" id="UP001210261"/>
    </source>
</evidence>
<protein>
    <recommendedName>
        <fullName evidence="4">Lipoprotein</fullName>
    </recommendedName>
</protein>
<comment type="caution">
    <text evidence="2">The sequence shown here is derived from an EMBL/GenBank/DDBJ whole genome shotgun (WGS) entry which is preliminary data.</text>
</comment>
<dbReference type="Proteomes" id="UP001210261">
    <property type="component" value="Unassembled WGS sequence"/>
</dbReference>
<evidence type="ECO:0008006" key="4">
    <source>
        <dbReference type="Google" id="ProtNLM"/>
    </source>
</evidence>
<feature type="signal peptide" evidence="1">
    <location>
        <begin position="1"/>
        <end position="23"/>
    </location>
</feature>
<keyword evidence="3" id="KW-1185">Reference proteome</keyword>
<organism evidence="2 3">
    <name type="scientific">Helicobacter ibis</name>
    <dbReference type="NCBI Taxonomy" id="2962633"/>
    <lineage>
        <taxon>Bacteria</taxon>
        <taxon>Pseudomonadati</taxon>
        <taxon>Campylobacterota</taxon>
        <taxon>Epsilonproteobacteria</taxon>
        <taxon>Campylobacterales</taxon>
        <taxon>Helicobacteraceae</taxon>
        <taxon>Helicobacter</taxon>
    </lineage>
</organism>
<sequence length="184" mass="20304">MNTKNLTLKLMTLILGAMFVACSKPPSVLPNIKVNKQCDKPIVAYKMGSIKSGEYNQLNIDENAIKTMLENTLSQSGCFVSTDVLGHNGEYLLEVVYGSINIKSNRGDWLQSTSQNAGIIELQMAFSNQNEFRVFSGKATIENSNNQYFTLGKEATLLPQEVRQTILNAINAATNEAITNFKTN</sequence>
<feature type="chain" id="PRO_5047294732" description="Lipoprotein" evidence="1">
    <location>
        <begin position="24"/>
        <end position="184"/>
    </location>
</feature>
<accession>A0ABT4VCV0</accession>
<evidence type="ECO:0000313" key="2">
    <source>
        <dbReference type="EMBL" id="MDA3968537.1"/>
    </source>
</evidence>
<reference evidence="2 3" key="1">
    <citation type="submission" date="2023-01" db="EMBL/GenBank/DDBJ databases">
        <title>Description of Helicobacter ibis sp. nov. isolated from faecal droppings of black-faced ibis (Theristicus melanopis).</title>
        <authorList>
            <person name="Lopez-Cantillo M."/>
            <person name="Vidal-Veuthey B."/>
            <person name="Mella A."/>
            <person name="De La Haba R."/>
            <person name="Collado L."/>
        </authorList>
    </citation>
    <scope>NUCLEOTIDE SEQUENCE [LARGE SCALE GENOMIC DNA]</scope>
    <source>
        <strain evidence="2 3">A82</strain>
    </source>
</reference>
<keyword evidence="1" id="KW-0732">Signal</keyword>
<dbReference type="RefSeq" id="WP_271020822.1">
    <property type="nucleotide sequence ID" value="NZ_JAQHXR010000001.1"/>
</dbReference>
<dbReference type="EMBL" id="JAQHXR010000001">
    <property type="protein sequence ID" value="MDA3968537.1"/>
    <property type="molecule type" value="Genomic_DNA"/>
</dbReference>
<gene>
    <name evidence="2" type="ORF">PF021_02485</name>
</gene>
<evidence type="ECO:0000256" key="1">
    <source>
        <dbReference type="SAM" id="SignalP"/>
    </source>
</evidence>
<proteinExistence type="predicted"/>